<dbReference type="SMART" id="SM00350">
    <property type="entry name" value="MCM"/>
    <property type="match status" value="1"/>
</dbReference>
<dbReference type="GO" id="GO:0042555">
    <property type="term" value="C:MCM complex"/>
    <property type="evidence" value="ECO:0007669"/>
    <property type="project" value="UniProtKB-UniRule"/>
</dbReference>
<protein>
    <recommendedName>
        <fullName evidence="12">DNA replication licensing factor MCM3</fullName>
        <ecNumber evidence="12">3.6.4.12</ecNumber>
    </recommendedName>
</protein>
<dbReference type="GO" id="GO:0006271">
    <property type="term" value="P:DNA strand elongation involved in DNA replication"/>
    <property type="evidence" value="ECO:0007669"/>
    <property type="project" value="TreeGrafter"/>
</dbReference>
<dbReference type="PROSITE" id="PS50051">
    <property type="entry name" value="MCM_2"/>
    <property type="match status" value="1"/>
</dbReference>
<dbReference type="Gene3D" id="2.40.50.140">
    <property type="entry name" value="Nucleic acid-binding proteins"/>
    <property type="match status" value="1"/>
</dbReference>
<sequence length="864" mass="96642">MVCIEGIVTKCSLVRPKVTRSVHYCPATKKTLERRYTDLTSLDAFPSSAIYPTKDEENNPLETEFGLSTYKDHQTLTIQEMPEKAPAGQLPRSIDIITDDDLVDKVKPGDRVQLVGVYRCLPAKHGGYTSGTFRTILLANNIKLLSKEMAPTFSADDVGKIKKFCRTHSKDVFEHLSKSLAPSIHGHEYIKKAILCLLLGGNEKVLENGTRIRGDINILLIGDPSVAKSQLLRYVLFTAPRAIPTTGRGSSGVGLTAAVTTDQETGERRLEAGAMVLADRGVVCIDEFDKMSDMDRTAIHEVMEQGRVTIAKAGIQARLNARCSVLAAANPVYGRVSKSYVGAKGETSGTRSSSSYSNMQPFEPEIETVYSKPLPDMGLPEHVTKKATKISPSIGSVTTRWKLHWSSAELYFSLHLISSCSVMGSTAIFPASQSTVALFPLHTVFTGSIHHSINPFIWKNVPVFPVYCGFSLHSDCSTWCHRVMRLKYDQYRTPMENIGLQDSLLSRFDLLFIVLDHMDPDSDREISEHVLRMHRYRAPGEQDGTALPLGCTIDLFATEDPNITEAADRELQIYEKRDNLLHGHRKKKEKIVSMEFIKKYVHVAKLMKPLLTQEAADFISEEYSKLRSHDQLNSDSARTMPVTARALETMIRLATAHAKARMSKAVELQDSQAALELIQFAYFKKILDKEKKKKVDMDSMNGDIPQSQEDSSQRSMRKSSRLMSKDLDLTEAEDMDCYDFSLDEQHADVQLGSGQRHRRAEDRGTPKKKTEVHKDSAFHSAIEVNQGCCTYFLGFLQTRLKLFKAALLKAFKATRSQSISIPEVIANINKGNNDLFEPDEVKQLLGQMQDDNQVMVSEDVVFLI</sequence>
<accession>A0A8J7TJT5</accession>
<dbReference type="GO" id="GO:0000727">
    <property type="term" value="P:double-strand break repair via break-induced replication"/>
    <property type="evidence" value="ECO:0007669"/>
    <property type="project" value="TreeGrafter"/>
</dbReference>
<dbReference type="Proteomes" id="UP000736164">
    <property type="component" value="Unassembled WGS sequence"/>
</dbReference>
<comment type="function">
    <text evidence="12">Acts as component of the MCM2-7 complex (MCM complex) which is the replicative helicase essential for 'once per cell cycle' DNA replication initiation and elongation in eukaryotic cells. The active ATPase sites in the MCM2-7 ring are formed through the interaction surfaces of two neighboring subunits such that a critical structure of a conserved arginine finger motif is provided in trans relative to the ATP-binding site of the Walker A box of the adjacent subunit. The six ATPase active sites, however, are likely to contribute differentially to the complex helicase activity.</text>
</comment>
<comment type="catalytic activity">
    <reaction evidence="12">
        <text>ATP + H2O = ADP + phosphate + H(+)</text>
        <dbReference type="Rhea" id="RHEA:13065"/>
        <dbReference type="ChEBI" id="CHEBI:15377"/>
        <dbReference type="ChEBI" id="CHEBI:15378"/>
        <dbReference type="ChEBI" id="CHEBI:30616"/>
        <dbReference type="ChEBI" id="CHEBI:43474"/>
        <dbReference type="ChEBI" id="CHEBI:456216"/>
        <dbReference type="EC" id="3.6.4.12"/>
    </reaction>
</comment>
<dbReference type="Pfam" id="PF17855">
    <property type="entry name" value="MCM_lid"/>
    <property type="match status" value="1"/>
</dbReference>
<keyword evidence="6 12" id="KW-0347">Helicase</keyword>
<dbReference type="GO" id="GO:0003697">
    <property type="term" value="F:single-stranded DNA binding"/>
    <property type="evidence" value="ECO:0007669"/>
    <property type="project" value="TreeGrafter"/>
</dbReference>
<dbReference type="Gene3D" id="3.40.50.300">
    <property type="entry name" value="P-loop containing nucleotide triphosphate hydrolases"/>
    <property type="match status" value="2"/>
</dbReference>
<keyword evidence="4 11" id="KW-0547">Nucleotide-binding</keyword>
<evidence type="ECO:0000256" key="9">
    <source>
        <dbReference type="ARBA" id="ARBA00023242"/>
    </source>
</evidence>
<evidence type="ECO:0000256" key="13">
    <source>
        <dbReference type="SAM" id="MobiDB-lite"/>
    </source>
</evidence>
<dbReference type="EC" id="3.6.4.12" evidence="12"/>
<keyword evidence="16" id="KW-1185">Reference proteome</keyword>
<dbReference type="GO" id="GO:0005524">
    <property type="term" value="F:ATP binding"/>
    <property type="evidence" value="ECO:0007669"/>
    <property type="project" value="UniProtKB-UniRule"/>
</dbReference>
<dbReference type="Pfam" id="PF00493">
    <property type="entry name" value="MCM"/>
    <property type="match status" value="2"/>
</dbReference>
<keyword evidence="8 11" id="KW-0238">DNA-binding</keyword>
<dbReference type="SUPFAM" id="SSF52540">
    <property type="entry name" value="P-loop containing nucleoside triphosphate hydrolases"/>
    <property type="match status" value="1"/>
</dbReference>
<evidence type="ECO:0000256" key="10">
    <source>
        <dbReference type="ARBA" id="ARBA00023306"/>
    </source>
</evidence>
<feature type="region of interest" description="Disordered" evidence="13">
    <location>
        <begin position="749"/>
        <end position="772"/>
    </location>
</feature>
<dbReference type="SUPFAM" id="SSF50249">
    <property type="entry name" value="Nucleic acid-binding proteins"/>
    <property type="match status" value="1"/>
</dbReference>
<dbReference type="PRINTS" id="PR01657">
    <property type="entry name" value="MCMFAMILY"/>
</dbReference>
<dbReference type="Pfam" id="PF23191">
    <property type="entry name" value="WHD_MCM3_C"/>
    <property type="match status" value="1"/>
</dbReference>
<dbReference type="FunFam" id="2.20.28.10:FF:000006">
    <property type="entry name" value="DNA helicase"/>
    <property type="match status" value="1"/>
</dbReference>
<evidence type="ECO:0000313" key="16">
    <source>
        <dbReference type="Proteomes" id="UP000736164"/>
    </source>
</evidence>
<keyword evidence="9 12" id="KW-0539">Nucleus</keyword>
<feature type="non-terminal residue" evidence="15">
    <location>
        <position position="1"/>
    </location>
</feature>
<feature type="region of interest" description="Disordered" evidence="13">
    <location>
        <begin position="695"/>
        <end position="725"/>
    </location>
</feature>
<keyword evidence="7 11" id="KW-0067">ATP-binding</keyword>
<comment type="subcellular location">
    <subcellularLocation>
        <location evidence="1 12">Nucleus</location>
    </subcellularLocation>
</comment>
<organism evidence="15 16">
    <name type="scientific">Atractosteus spatula</name>
    <name type="common">Alligator gar</name>
    <name type="synonym">Lepisosteus spatula</name>
    <dbReference type="NCBI Taxonomy" id="7917"/>
    <lineage>
        <taxon>Eukaryota</taxon>
        <taxon>Metazoa</taxon>
        <taxon>Chordata</taxon>
        <taxon>Craniata</taxon>
        <taxon>Vertebrata</taxon>
        <taxon>Euteleostomi</taxon>
        <taxon>Actinopterygii</taxon>
        <taxon>Neopterygii</taxon>
        <taxon>Holostei</taxon>
        <taxon>Semionotiformes</taxon>
        <taxon>Lepisosteidae</taxon>
        <taxon>Atractosteus</taxon>
    </lineage>
</organism>
<evidence type="ECO:0000313" key="15">
    <source>
        <dbReference type="EMBL" id="MBN3325954.1"/>
    </source>
</evidence>
<evidence type="ECO:0000256" key="3">
    <source>
        <dbReference type="ARBA" id="ARBA00022705"/>
    </source>
</evidence>
<dbReference type="GO" id="GO:1902975">
    <property type="term" value="P:mitotic DNA replication initiation"/>
    <property type="evidence" value="ECO:0007669"/>
    <property type="project" value="TreeGrafter"/>
</dbReference>
<evidence type="ECO:0000256" key="8">
    <source>
        <dbReference type="ARBA" id="ARBA00023125"/>
    </source>
</evidence>
<feature type="non-terminal residue" evidence="15">
    <location>
        <position position="864"/>
    </location>
</feature>
<dbReference type="PANTHER" id="PTHR11630:SF71">
    <property type="entry name" value="DNA REPLICATION LICENSING FACTOR MCM3"/>
    <property type="match status" value="1"/>
</dbReference>
<evidence type="ECO:0000256" key="2">
    <source>
        <dbReference type="ARBA" id="ARBA00008010"/>
    </source>
</evidence>
<dbReference type="InterPro" id="IPR012340">
    <property type="entry name" value="NA-bd_OB-fold"/>
</dbReference>
<dbReference type="InterPro" id="IPR018525">
    <property type="entry name" value="MCM_CS"/>
</dbReference>
<comment type="similarity">
    <text evidence="2 11">Belongs to the MCM family.</text>
</comment>
<dbReference type="InterPro" id="IPR031327">
    <property type="entry name" value="MCM"/>
</dbReference>
<proteinExistence type="inferred from homology"/>
<dbReference type="GO" id="GO:0016787">
    <property type="term" value="F:hydrolase activity"/>
    <property type="evidence" value="ECO:0007669"/>
    <property type="project" value="UniProtKB-KW"/>
</dbReference>
<dbReference type="AlphaFoldDB" id="A0A8J7TJT5"/>
<evidence type="ECO:0000256" key="4">
    <source>
        <dbReference type="ARBA" id="ARBA00022741"/>
    </source>
</evidence>
<dbReference type="InterPro" id="IPR008046">
    <property type="entry name" value="Mcm3"/>
</dbReference>
<name>A0A8J7TJT5_ATRSP</name>
<dbReference type="InterPro" id="IPR001208">
    <property type="entry name" value="MCM_dom"/>
</dbReference>
<reference evidence="15" key="1">
    <citation type="journal article" date="2021" name="Cell">
        <title>Tracing the genetic footprints of vertebrate landing in non-teleost ray-finned fishes.</title>
        <authorList>
            <person name="Bi X."/>
            <person name="Wang K."/>
            <person name="Yang L."/>
            <person name="Pan H."/>
            <person name="Jiang H."/>
            <person name="Wei Q."/>
            <person name="Fang M."/>
            <person name="Yu H."/>
            <person name="Zhu C."/>
            <person name="Cai Y."/>
            <person name="He Y."/>
            <person name="Gan X."/>
            <person name="Zeng H."/>
            <person name="Yu D."/>
            <person name="Zhu Y."/>
            <person name="Jiang H."/>
            <person name="Qiu Q."/>
            <person name="Yang H."/>
            <person name="Zhang Y.E."/>
            <person name="Wang W."/>
            <person name="Zhu M."/>
            <person name="He S."/>
            <person name="Zhang G."/>
        </authorList>
    </citation>
    <scope>NUCLEOTIDE SEQUENCE</scope>
    <source>
        <strain evidence="15">Allg_001</strain>
    </source>
</reference>
<comment type="subunit">
    <text evidence="12">Component of the MCM2-7 complex.</text>
</comment>
<gene>
    <name evidence="15" type="primary">Mmcm3</name>
    <name evidence="15" type="ORF">GTO95_0004160</name>
</gene>
<dbReference type="PANTHER" id="PTHR11630">
    <property type="entry name" value="DNA REPLICATION LICENSING FACTOR MCM FAMILY MEMBER"/>
    <property type="match status" value="1"/>
</dbReference>
<evidence type="ECO:0000256" key="12">
    <source>
        <dbReference type="RuleBase" id="RU368061"/>
    </source>
</evidence>
<evidence type="ECO:0000256" key="11">
    <source>
        <dbReference type="RuleBase" id="RU004070"/>
    </source>
</evidence>
<dbReference type="InterPro" id="IPR056575">
    <property type="entry name" value="WH_MCM3_C"/>
</dbReference>
<keyword evidence="10" id="KW-0131">Cell cycle</keyword>
<dbReference type="GO" id="GO:0005634">
    <property type="term" value="C:nucleus"/>
    <property type="evidence" value="ECO:0007669"/>
    <property type="project" value="UniProtKB-SubCell"/>
</dbReference>
<evidence type="ECO:0000256" key="7">
    <source>
        <dbReference type="ARBA" id="ARBA00022840"/>
    </source>
</evidence>
<dbReference type="PRINTS" id="PR01659">
    <property type="entry name" value="MCMPROTEIN3"/>
</dbReference>
<feature type="domain" description="MCM C-terminal AAA(+) ATPase" evidence="14">
    <location>
        <begin position="172"/>
        <end position="530"/>
    </location>
</feature>
<comment type="caution">
    <text evidence="15">The sequence shown here is derived from an EMBL/GenBank/DDBJ whole genome shotgun (WGS) entry which is preliminary data.</text>
</comment>
<dbReference type="GO" id="GO:0017116">
    <property type="term" value="F:single-stranded DNA helicase activity"/>
    <property type="evidence" value="ECO:0007669"/>
    <property type="project" value="TreeGrafter"/>
</dbReference>
<dbReference type="EMBL" id="JAAWVO010078109">
    <property type="protein sequence ID" value="MBN3325954.1"/>
    <property type="molecule type" value="Genomic_DNA"/>
</dbReference>
<dbReference type="InterPro" id="IPR041562">
    <property type="entry name" value="MCM_lid"/>
</dbReference>
<dbReference type="Pfam" id="PF17207">
    <property type="entry name" value="MCM_OB"/>
    <property type="match status" value="1"/>
</dbReference>
<evidence type="ECO:0000256" key="1">
    <source>
        <dbReference type="ARBA" id="ARBA00004123"/>
    </source>
</evidence>
<keyword evidence="5 12" id="KW-0378">Hydrolase</keyword>
<dbReference type="CDD" id="cd17754">
    <property type="entry name" value="MCM3"/>
    <property type="match status" value="1"/>
</dbReference>
<evidence type="ECO:0000256" key="6">
    <source>
        <dbReference type="ARBA" id="ARBA00022806"/>
    </source>
</evidence>
<keyword evidence="3 12" id="KW-0235">DNA replication</keyword>
<dbReference type="InterPro" id="IPR033762">
    <property type="entry name" value="MCM_OB"/>
</dbReference>
<dbReference type="PROSITE" id="PS00847">
    <property type="entry name" value="MCM_1"/>
    <property type="match status" value="1"/>
</dbReference>
<dbReference type="InterPro" id="IPR027417">
    <property type="entry name" value="P-loop_NTPase"/>
</dbReference>
<evidence type="ECO:0000256" key="5">
    <source>
        <dbReference type="ARBA" id="ARBA00022801"/>
    </source>
</evidence>
<feature type="compositionally biased region" description="Basic and acidic residues" evidence="13">
    <location>
        <begin position="759"/>
        <end position="772"/>
    </location>
</feature>
<dbReference type="Gene3D" id="2.20.28.10">
    <property type="match status" value="1"/>
</dbReference>
<evidence type="ECO:0000259" key="14">
    <source>
        <dbReference type="PROSITE" id="PS50051"/>
    </source>
</evidence>